<keyword evidence="6 7" id="KW-0998">Cell outer membrane</keyword>
<dbReference type="InterPro" id="IPR023996">
    <property type="entry name" value="TonB-dep_OMP_SusC/RagA"/>
</dbReference>
<dbReference type="InterPro" id="IPR037066">
    <property type="entry name" value="Plug_dom_sf"/>
</dbReference>
<dbReference type="InterPro" id="IPR008969">
    <property type="entry name" value="CarboxyPept-like_regulatory"/>
</dbReference>
<comment type="caution">
    <text evidence="10">The sequence shown here is derived from an EMBL/GenBank/DDBJ whole genome shotgun (WGS) entry which is preliminary data.</text>
</comment>
<dbReference type="Gene3D" id="2.170.130.10">
    <property type="entry name" value="TonB-dependent receptor, plug domain"/>
    <property type="match status" value="1"/>
</dbReference>
<dbReference type="SUPFAM" id="SSF56935">
    <property type="entry name" value="Porins"/>
    <property type="match status" value="1"/>
</dbReference>
<comment type="subcellular location">
    <subcellularLocation>
        <location evidence="1 7">Cell outer membrane</location>
        <topology evidence="1 7">Multi-pass membrane protein</topology>
    </subcellularLocation>
</comment>
<evidence type="ECO:0000256" key="5">
    <source>
        <dbReference type="ARBA" id="ARBA00023136"/>
    </source>
</evidence>
<dbReference type="Proteomes" id="UP000269493">
    <property type="component" value="Unassembled WGS sequence"/>
</dbReference>
<keyword evidence="2 7" id="KW-0813">Transport</keyword>
<keyword evidence="3 7" id="KW-1134">Transmembrane beta strand</keyword>
<evidence type="ECO:0000256" key="3">
    <source>
        <dbReference type="ARBA" id="ARBA00022452"/>
    </source>
</evidence>
<dbReference type="GeneID" id="92929181"/>
<organism evidence="10 11">
    <name type="scientific">Coprobacter fastidiosus NSB1 = JCM 33896</name>
    <dbReference type="NCBI Taxonomy" id="1349822"/>
    <lineage>
        <taxon>Bacteria</taxon>
        <taxon>Pseudomonadati</taxon>
        <taxon>Bacteroidota</taxon>
        <taxon>Bacteroidia</taxon>
        <taxon>Bacteroidales</taxon>
        <taxon>Barnesiellaceae</taxon>
        <taxon>Coprobacter</taxon>
    </lineage>
</organism>
<evidence type="ECO:0000313" key="10">
    <source>
        <dbReference type="EMBL" id="RKT49253.1"/>
    </source>
</evidence>
<dbReference type="Gene3D" id="2.60.40.1120">
    <property type="entry name" value="Carboxypeptidase-like, regulatory domain"/>
    <property type="match status" value="1"/>
</dbReference>
<comment type="similarity">
    <text evidence="7">Belongs to the TonB-dependent receptor family.</text>
</comment>
<dbReference type="InterPro" id="IPR012910">
    <property type="entry name" value="Plug_dom"/>
</dbReference>
<evidence type="ECO:0000256" key="2">
    <source>
        <dbReference type="ARBA" id="ARBA00022448"/>
    </source>
</evidence>
<protein>
    <submittedName>
        <fullName evidence="10">TonB-linked SusC/RagA family outer membrane protein</fullName>
    </submittedName>
</protein>
<dbReference type="InterPro" id="IPR036942">
    <property type="entry name" value="Beta-barrel_TonB_sf"/>
</dbReference>
<dbReference type="SUPFAM" id="SSF49464">
    <property type="entry name" value="Carboxypeptidase regulatory domain-like"/>
    <property type="match status" value="1"/>
</dbReference>
<dbReference type="FunFam" id="2.170.130.10:FF:000008">
    <property type="entry name" value="SusC/RagA family TonB-linked outer membrane protein"/>
    <property type="match status" value="1"/>
</dbReference>
<dbReference type="InterPro" id="IPR039426">
    <property type="entry name" value="TonB-dep_rcpt-like"/>
</dbReference>
<feature type="chain" id="PRO_5019811317" evidence="8">
    <location>
        <begin position="26"/>
        <end position="1080"/>
    </location>
</feature>
<dbReference type="PROSITE" id="PS52016">
    <property type="entry name" value="TONB_DEPENDENT_REC_3"/>
    <property type="match status" value="1"/>
</dbReference>
<dbReference type="NCBIfam" id="TIGR04056">
    <property type="entry name" value="OMP_RagA_SusC"/>
    <property type="match status" value="1"/>
</dbReference>
<dbReference type="EMBL" id="RBXN01000013">
    <property type="protein sequence ID" value="RKT49253.1"/>
    <property type="molecule type" value="Genomic_DNA"/>
</dbReference>
<dbReference type="InterPro" id="IPR023997">
    <property type="entry name" value="TonB-dep_OMP_SusC/RagA_CS"/>
</dbReference>
<evidence type="ECO:0000256" key="7">
    <source>
        <dbReference type="PROSITE-ProRule" id="PRU01360"/>
    </source>
</evidence>
<accession>A0A495VLD4</accession>
<dbReference type="FunFam" id="2.60.40.1120:FF:000003">
    <property type="entry name" value="Outer membrane protein Omp121"/>
    <property type="match status" value="1"/>
</dbReference>
<dbReference type="OrthoDB" id="1096961at2"/>
<evidence type="ECO:0000256" key="1">
    <source>
        <dbReference type="ARBA" id="ARBA00004571"/>
    </source>
</evidence>
<dbReference type="Gene3D" id="2.40.170.20">
    <property type="entry name" value="TonB-dependent receptor, beta-barrel domain"/>
    <property type="match status" value="1"/>
</dbReference>
<feature type="domain" description="TonB-dependent receptor plug" evidence="9">
    <location>
        <begin position="121"/>
        <end position="225"/>
    </location>
</feature>
<gene>
    <name evidence="10" type="ORF">BC742_2737</name>
</gene>
<dbReference type="RefSeq" id="WP_009319621.1">
    <property type="nucleotide sequence ID" value="NZ_KI440795.1"/>
</dbReference>
<evidence type="ECO:0000313" key="11">
    <source>
        <dbReference type="Proteomes" id="UP000269493"/>
    </source>
</evidence>
<dbReference type="Pfam" id="PF07715">
    <property type="entry name" value="Plug"/>
    <property type="match status" value="1"/>
</dbReference>
<name>A0A495VLD4_9BACT</name>
<keyword evidence="8" id="KW-0732">Signal</keyword>
<keyword evidence="5 7" id="KW-0472">Membrane</keyword>
<keyword evidence="4 7" id="KW-0812">Transmembrane</keyword>
<evidence type="ECO:0000256" key="6">
    <source>
        <dbReference type="ARBA" id="ARBA00023237"/>
    </source>
</evidence>
<dbReference type="AlphaFoldDB" id="A0A495VLD4"/>
<feature type="signal peptide" evidence="8">
    <location>
        <begin position="1"/>
        <end position="25"/>
    </location>
</feature>
<dbReference type="NCBIfam" id="TIGR04057">
    <property type="entry name" value="SusC_RagA_signa"/>
    <property type="match status" value="1"/>
</dbReference>
<evidence type="ECO:0000259" key="9">
    <source>
        <dbReference type="Pfam" id="PF07715"/>
    </source>
</evidence>
<evidence type="ECO:0000256" key="4">
    <source>
        <dbReference type="ARBA" id="ARBA00022692"/>
    </source>
</evidence>
<reference evidence="10 11" key="1">
    <citation type="submission" date="2018-10" db="EMBL/GenBank/DDBJ databases">
        <title>Genomic Encyclopedia of Archaeal and Bacterial Type Strains, Phase II (KMG-II): from individual species to whole genera.</title>
        <authorList>
            <person name="Goeker M."/>
        </authorList>
    </citation>
    <scope>NUCLEOTIDE SEQUENCE [LARGE SCALE GENOMIC DNA]</scope>
    <source>
        <strain evidence="10 11">NSB1</strain>
    </source>
</reference>
<dbReference type="GO" id="GO:0009279">
    <property type="term" value="C:cell outer membrane"/>
    <property type="evidence" value="ECO:0007669"/>
    <property type="project" value="UniProtKB-SubCell"/>
</dbReference>
<proteinExistence type="inferred from homology"/>
<sequence length="1080" mass="119499">MNENLKLRSLGILLLMCLFSFGAYAQGRQVSGTVTDAKGEPQIGVSVGVKGTTQGTMTDIDGKFKIKVPSDKSVLRFTYVGFKPHEVTVGKQSTFKIVLHEEAKDLDEVVVIGYGTVRKGELTGATASINEKMLKDIPVASAAEALTGRLSGVQVTTTEGSPDAEIQIRVRGGGSITQDNSPLYIVDGFPVNSIGDISPSDIKDMRVLKDAASTAIYGARGANGVILITTKEGTEGKITVDFNAYWGAKKITKYLDMMSPYDYVMWQYELDPSSKTTPETGFNRLYGAYQDLDIYKSKQGTNWQKEVFGRTAFQQNYNLNISGGSKATKFSLGLNHIDENSIMIGSGFQKSNINFKLKTEINKHLSFDFNTRLNYQIVDGAGVSSGSGSTTRLRNSLKYAPVKGISSFGVDQEYDDDDDVTSSSLLYNPVESTNDEYKKRKRFSNNYQAAVNWKIIKPLTFRSEWGYEFKREHTEQVWGPSTSTAKGEAGKPSATFTKVDGSSYRIANTLTYDQRNFVKGHNLNIVLGQEVYAQDSEELVANSKFFPQSMTTSEILAMMSAGKAQPTETTIALPNRLSSFFGRINYSALDRYLATVTFRADGSSKFAKGNRWGFFPSAAFAWRVSGEPFMVDYDWISDLKIRVSVGTAGNNRISDGLWKNTYNGTESVKDYYINGEIVSYLVPGKQLANPDLKWETTLTRNIGVDYSFWNSRVSGALDFYWNTTHDLLIEAPIASSSGYTTQYQNFGRTSNKGIEFNVDALIVNKKDFSLSASFNIGFNKNRVEKFKNGESNYKTYSSKWNGNSAAPFDDYIIREGEAVGQMYGYITGGMYTFDDFDYIGTGTYPYRLKGDTDGSKTEAAASLIGAKYFGPGSLKLVDKDGNIATSTDAKTVIGNANPDLIGGFNLTARYKGFDLSAFFNFSIGNDVYNANKIDNSCYSGSRKYNNLVEEMKNRFTYIDPATGYLAYNDPVRLAEINKNATIWSPYMTTAVLHSWAVEDGSFLRFNNLTLGYTFPKRWVKKLGLTNLRIYGTVYNVCVITGYSGFDPEVSTRNSTAMTPGVDYSAYPKSRSFIGGVNVSF</sequence>
<evidence type="ECO:0000256" key="8">
    <source>
        <dbReference type="SAM" id="SignalP"/>
    </source>
</evidence>
<dbReference type="Pfam" id="PF13715">
    <property type="entry name" value="CarbopepD_reg_2"/>
    <property type="match status" value="1"/>
</dbReference>
<keyword evidence="11" id="KW-1185">Reference proteome</keyword>